<reference evidence="1 2" key="1">
    <citation type="submission" date="2024-02" db="EMBL/GenBank/DDBJ databases">
        <authorList>
            <person name="Vignale AGUSTIN F."/>
            <person name="Sosa J E."/>
            <person name="Modenutti C."/>
        </authorList>
    </citation>
    <scope>NUCLEOTIDE SEQUENCE [LARGE SCALE GENOMIC DNA]</scope>
</reference>
<dbReference type="Pfam" id="PF00106">
    <property type="entry name" value="adh_short"/>
    <property type="match status" value="1"/>
</dbReference>
<proteinExistence type="predicted"/>
<dbReference type="PANTHER" id="PTHR48476">
    <property type="entry name" value="SHORT-CHAIN DEHYDROGENASE TIC 32, CHLOROPLASTIC-LIKE"/>
    <property type="match status" value="1"/>
</dbReference>
<dbReference type="EMBL" id="CAUOFW020005537">
    <property type="protein sequence ID" value="CAK9170632.1"/>
    <property type="molecule type" value="Genomic_DNA"/>
</dbReference>
<dbReference type="PRINTS" id="PR00081">
    <property type="entry name" value="GDHRDH"/>
</dbReference>
<dbReference type="PANTHER" id="PTHR48476:SF1">
    <property type="entry name" value="SHORT-CHAIN DEHYDROGENASE TIC 32, CHLOROPLASTIC-LIKE"/>
    <property type="match status" value="1"/>
</dbReference>
<sequence>MGFFAKKGPSGFSSCSTAEEVTQGIDGTGLTAIVTGASSGIGVETARVLALRGVHVVMAVRNVDAGTKIKEAILQKNPTSKLEVMELDLSSMESVRKFATEYNSSRLPLNILVYKDFPAYGQSKLANILHANELARCFKEEGVDITANSLHPGAISTNIMRHHSIMHGLSNLIGKFVLKSIAQGAATTCYVALHPQVKGISGEYFSDSNVAKTVTSHAKDAELAKKLWDFSASLTQPK</sequence>
<accession>A0ABC8TMD3</accession>
<organism evidence="1 2">
    <name type="scientific">Ilex paraguariensis</name>
    <name type="common">yerba mate</name>
    <dbReference type="NCBI Taxonomy" id="185542"/>
    <lineage>
        <taxon>Eukaryota</taxon>
        <taxon>Viridiplantae</taxon>
        <taxon>Streptophyta</taxon>
        <taxon>Embryophyta</taxon>
        <taxon>Tracheophyta</taxon>
        <taxon>Spermatophyta</taxon>
        <taxon>Magnoliopsida</taxon>
        <taxon>eudicotyledons</taxon>
        <taxon>Gunneridae</taxon>
        <taxon>Pentapetalae</taxon>
        <taxon>asterids</taxon>
        <taxon>campanulids</taxon>
        <taxon>Aquifoliales</taxon>
        <taxon>Aquifoliaceae</taxon>
        <taxon>Ilex</taxon>
    </lineage>
</organism>
<dbReference type="InterPro" id="IPR002347">
    <property type="entry name" value="SDR_fam"/>
</dbReference>
<evidence type="ECO:0008006" key="3">
    <source>
        <dbReference type="Google" id="ProtNLM"/>
    </source>
</evidence>
<name>A0ABC8TMD3_9AQUA</name>
<dbReference type="InterPro" id="IPR036291">
    <property type="entry name" value="NAD(P)-bd_dom_sf"/>
</dbReference>
<evidence type="ECO:0000313" key="1">
    <source>
        <dbReference type="EMBL" id="CAK9170632.1"/>
    </source>
</evidence>
<dbReference type="AlphaFoldDB" id="A0ABC8TMD3"/>
<dbReference type="SUPFAM" id="SSF51735">
    <property type="entry name" value="NAD(P)-binding Rossmann-fold domains"/>
    <property type="match status" value="1"/>
</dbReference>
<dbReference type="InterPro" id="IPR055280">
    <property type="entry name" value="TIC32"/>
</dbReference>
<protein>
    <recommendedName>
        <fullName evidence="3">Short-chain dehydrogenase TIC 32, chloroplastic</fullName>
    </recommendedName>
</protein>
<dbReference type="Gene3D" id="3.40.50.720">
    <property type="entry name" value="NAD(P)-binding Rossmann-like Domain"/>
    <property type="match status" value="2"/>
</dbReference>
<evidence type="ECO:0000313" key="2">
    <source>
        <dbReference type="Proteomes" id="UP001642360"/>
    </source>
</evidence>
<dbReference type="Proteomes" id="UP001642360">
    <property type="component" value="Unassembled WGS sequence"/>
</dbReference>
<gene>
    <name evidence="1" type="ORF">ILEXP_LOCUS40128</name>
</gene>
<keyword evidence="2" id="KW-1185">Reference proteome</keyword>
<comment type="caution">
    <text evidence="1">The sequence shown here is derived from an EMBL/GenBank/DDBJ whole genome shotgun (WGS) entry which is preliminary data.</text>
</comment>